<keyword evidence="3 10" id="KW-0813">Transport</keyword>
<keyword evidence="8 10" id="KW-0924">Ammonia transport</keyword>
<accession>A0A564ZJP1</accession>
<dbReference type="FunFam" id="1.10.3430.10:FF:000007">
    <property type="entry name" value="Ammonium transporter"/>
    <property type="match status" value="1"/>
</dbReference>
<dbReference type="InterPro" id="IPR029020">
    <property type="entry name" value="Ammonium/urea_transptr"/>
</dbReference>
<dbReference type="InterPro" id="IPR001905">
    <property type="entry name" value="Ammonium_transpt"/>
</dbReference>
<dbReference type="AlphaFoldDB" id="A0A564ZJP1"/>
<reference evidence="12 13" key="1">
    <citation type="submission" date="2019-07" db="EMBL/GenBank/DDBJ databases">
        <authorList>
            <person name="Cremers G."/>
        </authorList>
    </citation>
    <scope>NUCLEOTIDE SEQUENCE [LARGE SCALE GENOMIC DNA]</scope>
</reference>
<feature type="transmembrane region" description="Helical" evidence="10">
    <location>
        <begin position="308"/>
        <end position="327"/>
    </location>
</feature>
<keyword evidence="5 10" id="KW-0812">Transmembrane</keyword>
<name>A0A564ZJP1_9BACT</name>
<evidence type="ECO:0000313" key="12">
    <source>
        <dbReference type="EMBL" id="VUZ85087.1"/>
    </source>
</evidence>
<feature type="transmembrane region" description="Helical" evidence="10">
    <location>
        <begin position="57"/>
        <end position="79"/>
    </location>
</feature>
<feature type="transmembrane region" description="Helical" evidence="10">
    <location>
        <begin position="150"/>
        <end position="170"/>
    </location>
</feature>
<dbReference type="Proteomes" id="UP000334340">
    <property type="component" value="Unassembled WGS sequence"/>
</dbReference>
<proteinExistence type="inferred from homology"/>
<feature type="transmembrane region" description="Helical" evidence="10">
    <location>
        <begin position="403"/>
        <end position="425"/>
    </location>
</feature>
<comment type="subcellular location">
    <subcellularLocation>
        <location evidence="1 10">Cell membrane</location>
        <topology evidence="1 10">Multi-pass membrane protein</topology>
    </subcellularLocation>
</comment>
<keyword evidence="4" id="KW-1003">Cell membrane</keyword>
<evidence type="ECO:0000313" key="13">
    <source>
        <dbReference type="Proteomes" id="UP000334340"/>
    </source>
</evidence>
<evidence type="ECO:0000256" key="6">
    <source>
        <dbReference type="ARBA" id="ARBA00022989"/>
    </source>
</evidence>
<evidence type="ECO:0000256" key="8">
    <source>
        <dbReference type="ARBA" id="ARBA00023177"/>
    </source>
</evidence>
<sequence length="457" mass="47648">MPQRRIVNAVILLIFAGALLYAPVASFAQEVLPDQPAVETSTPAPPAPPKIDSGDTAWMLTSSALVLLMTAPGLALFYAGLVRRKNALGTIMQSFITLALISVQWALIGYSLAFGPDTGGIIGSLAWVGLRGVGLDPNPDYAATIPHQAYMIYQMMFAVITPALITGAVAERMKFSAFLLFTLLWATLIYDPLAHWVWGVGGWLRKMGALDFAGGTAVHISSGISALAAALVMGRRRGHPGEPMPPHNLTMTVTGAALLWFGWFGFNAGSAAAANRLAVNAFVVTHLATAAAALAWMLIEWSSRGKPTVLGAASGAVAGLVAITPASGFVGPMSAMAIGAVGGILCYSACMLKARLGYDDSLDVVGVHGVGGTWGALATGLFASKAINPDAADGLFFGNPHQFVVQVIAVLACMVLAFVGTVILLKLIDALVGLRVSDEDEQVGLDLSQHEENAYGF</sequence>
<keyword evidence="7 10" id="KW-0472">Membrane</keyword>
<feature type="transmembrane region" description="Helical" evidence="10">
    <location>
        <begin position="364"/>
        <end position="383"/>
    </location>
</feature>
<evidence type="ECO:0000256" key="4">
    <source>
        <dbReference type="ARBA" id="ARBA00022475"/>
    </source>
</evidence>
<feature type="transmembrane region" description="Helical" evidence="10">
    <location>
        <begin position="91"/>
        <end position="113"/>
    </location>
</feature>
<evidence type="ECO:0000256" key="3">
    <source>
        <dbReference type="ARBA" id="ARBA00022448"/>
    </source>
</evidence>
<feature type="transmembrane region" description="Helical" evidence="10">
    <location>
        <begin position="333"/>
        <end position="352"/>
    </location>
</feature>
<evidence type="ECO:0000256" key="1">
    <source>
        <dbReference type="ARBA" id="ARBA00004651"/>
    </source>
</evidence>
<evidence type="ECO:0000256" key="10">
    <source>
        <dbReference type="RuleBase" id="RU362002"/>
    </source>
</evidence>
<dbReference type="NCBIfam" id="TIGR00836">
    <property type="entry name" value="amt"/>
    <property type="match status" value="1"/>
</dbReference>
<dbReference type="InterPro" id="IPR018047">
    <property type="entry name" value="Ammonium_transpt_CS"/>
</dbReference>
<evidence type="ECO:0000256" key="7">
    <source>
        <dbReference type="ARBA" id="ARBA00023136"/>
    </source>
</evidence>
<organism evidence="12 13">
    <name type="scientific">Candidatus Methylomirabilis lanthanidiphila</name>
    <dbReference type="NCBI Taxonomy" id="2211376"/>
    <lineage>
        <taxon>Bacteria</taxon>
        <taxon>Candidatus Methylomirabilota</taxon>
        <taxon>Candidatus Methylomirabilia</taxon>
        <taxon>Candidatus Methylomirabilales</taxon>
        <taxon>Candidatus Methylomirabilaceae</taxon>
        <taxon>Candidatus Methylomirabilis</taxon>
    </lineage>
</organism>
<protein>
    <recommendedName>
        <fullName evidence="9 10">Ammonium transporter</fullName>
    </recommendedName>
</protein>
<feature type="transmembrane region" description="Helical" evidence="10">
    <location>
        <begin position="278"/>
        <end position="299"/>
    </location>
</feature>
<dbReference type="Pfam" id="PF00909">
    <property type="entry name" value="Ammonium_transp"/>
    <property type="match status" value="1"/>
</dbReference>
<evidence type="ECO:0000256" key="9">
    <source>
        <dbReference type="ARBA" id="ARBA00050025"/>
    </source>
</evidence>
<dbReference type="SUPFAM" id="SSF111352">
    <property type="entry name" value="Ammonium transporter"/>
    <property type="match status" value="1"/>
</dbReference>
<dbReference type="GO" id="GO:0008519">
    <property type="term" value="F:ammonium channel activity"/>
    <property type="evidence" value="ECO:0007669"/>
    <property type="project" value="InterPro"/>
</dbReference>
<feature type="transmembrane region" description="Helical" evidence="10">
    <location>
        <begin position="246"/>
        <end position="266"/>
    </location>
</feature>
<evidence type="ECO:0000256" key="5">
    <source>
        <dbReference type="ARBA" id="ARBA00022692"/>
    </source>
</evidence>
<dbReference type="PANTHER" id="PTHR43029:SF10">
    <property type="entry name" value="AMMONIUM TRANSPORTER MEP2"/>
    <property type="match status" value="1"/>
</dbReference>
<feature type="transmembrane region" description="Helical" evidence="10">
    <location>
        <begin position="177"/>
        <end position="198"/>
    </location>
</feature>
<dbReference type="Gene3D" id="1.10.3430.10">
    <property type="entry name" value="Ammonium transporter AmtB like domains"/>
    <property type="match status" value="1"/>
</dbReference>
<keyword evidence="6 10" id="KW-1133">Transmembrane helix</keyword>
<dbReference type="GO" id="GO:0005886">
    <property type="term" value="C:plasma membrane"/>
    <property type="evidence" value="ECO:0007669"/>
    <property type="project" value="UniProtKB-SubCell"/>
</dbReference>
<dbReference type="EMBL" id="CABIKM010000022">
    <property type="protein sequence ID" value="VUZ85087.1"/>
    <property type="molecule type" value="Genomic_DNA"/>
</dbReference>
<dbReference type="PROSITE" id="PS01219">
    <property type="entry name" value="AMMONIUM_TRANSP"/>
    <property type="match status" value="1"/>
</dbReference>
<feature type="domain" description="Ammonium transporter AmtB-like" evidence="11">
    <location>
        <begin position="57"/>
        <end position="455"/>
    </location>
</feature>
<dbReference type="InterPro" id="IPR024041">
    <property type="entry name" value="NH4_transpt_AmtB-like_dom"/>
</dbReference>
<evidence type="ECO:0000259" key="11">
    <source>
        <dbReference type="Pfam" id="PF00909"/>
    </source>
</evidence>
<feature type="transmembrane region" description="Helical" evidence="10">
    <location>
        <begin position="210"/>
        <end position="234"/>
    </location>
</feature>
<comment type="similarity">
    <text evidence="2 10">Belongs to the ammonia transporter channel (TC 1.A.11.2) family.</text>
</comment>
<dbReference type="PANTHER" id="PTHR43029">
    <property type="entry name" value="AMMONIUM TRANSPORTER MEP2"/>
    <property type="match status" value="1"/>
</dbReference>
<keyword evidence="13" id="KW-1185">Reference proteome</keyword>
<gene>
    <name evidence="12" type="ORF">MELA_01463</name>
</gene>
<evidence type="ECO:0000256" key="2">
    <source>
        <dbReference type="ARBA" id="ARBA00005887"/>
    </source>
</evidence>